<dbReference type="NCBIfam" id="TIGR01727">
    <property type="entry name" value="oligo_HPY"/>
    <property type="match status" value="1"/>
</dbReference>
<dbReference type="Pfam" id="PF08352">
    <property type="entry name" value="oligo_HPY"/>
    <property type="match status" value="1"/>
</dbReference>
<evidence type="ECO:0000256" key="6">
    <source>
        <dbReference type="ARBA" id="ARBA00022840"/>
    </source>
</evidence>
<evidence type="ECO:0000256" key="3">
    <source>
        <dbReference type="ARBA" id="ARBA00022448"/>
    </source>
</evidence>
<dbReference type="PROSITE" id="PS00211">
    <property type="entry name" value="ABC_TRANSPORTER_1"/>
    <property type="match status" value="1"/>
</dbReference>
<evidence type="ECO:0000256" key="9">
    <source>
        <dbReference type="SAM" id="MobiDB-lite"/>
    </source>
</evidence>
<dbReference type="InterPro" id="IPR013563">
    <property type="entry name" value="Oligopep_ABC_C"/>
</dbReference>
<dbReference type="Gene3D" id="3.40.50.300">
    <property type="entry name" value="P-loop containing nucleotide triphosphate hydrolases"/>
    <property type="match status" value="1"/>
</dbReference>
<proteinExistence type="inferred from homology"/>
<dbReference type="InterPro" id="IPR050388">
    <property type="entry name" value="ABC_Ni/Peptide_Import"/>
</dbReference>
<sequence length="483" mass="52621">MTKLVDISGLNIRFTGERTVYAVNDLSLSLGDGEVLGLLGESGSGKSVTLRALMRLLPKKRTQISGKVNVMGRDVLAMDDEELSSFRGQTVSMIFQEPALALDPVYTIGAQIAESVVRHEGKSFAEGRARALEMLEVVRIPSAKRRLDAYPHEMSGGMRQRAMIALALACRPKILLADEPTTALDATVQIQILLLLRELQREFGMSVIFVTHDIGVAIEICDRVAVMYAGQIVEQGTLRDIVRTPVHPYAKGLLASTIHGAKRGARLETIPGTPPSLAEKPNNCSFAPRCTVASRGVCSNCLRMWRSDRAGRRDACWPSRSERRSSFSSRTTSPRDTALPPPLRERAGERGRHKLRPRSWPPLSLPLPRRGGGNERAARPSLQIAHFFRIPLRQHRLVTVHLAPPANCTPTVHGVVFDIFIRTDHSDPIHPGSGSMPPFMERDFNLCTFLAKASSSSCSSASSPAGSPARWCAAAGSASLATS</sequence>
<dbReference type="GO" id="GO:0055085">
    <property type="term" value="P:transmembrane transport"/>
    <property type="evidence" value="ECO:0007669"/>
    <property type="project" value="UniProtKB-ARBA"/>
</dbReference>
<reference evidence="11 12" key="2">
    <citation type="journal article" date="2022" name="Int. J. Syst. Evol. Microbiol.">
        <title>Strains of Bradyrhizobium barranii sp. nov. associated with legumes native to Canada are symbionts of soybeans and belong to different subspecies (subsp. barranii subsp. nov. and subsp. apii subsp. nov.) and symbiovars (sv. glycinearum and sv. septentrionale).</title>
        <authorList>
            <person name="Bromfield E.S.P."/>
            <person name="Cloutier S."/>
            <person name="Wasai-Hara S."/>
            <person name="Minamisawa K."/>
        </authorList>
    </citation>
    <scope>NUCLEOTIDE SEQUENCE [LARGE SCALE GENOMIC DNA]</scope>
    <source>
        <strain evidence="11 12">323S2</strain>
    </source>
</reference>
<evidence type="ECO:0000256" key="5">
    <source>
        <dbReference type="ARBA" id="ARBA00022741"/>
    </source>
</evidence>
<dbReference type="PROSITE" id="PS50893">
    <property type="entry name" value="ABC_TRANSPORTER_2"/>
    <property type="match status" value="1"/>
</dbReference>
<dbReference type="RefSeq" id="WP_224517595.1">
    <property type="nucleotide sequence ID" value="NZ_CP088280.1"/>
</dbReference>
<dbReference type="Pfam" id="PF00005">
    <property type="entry name" value="ABC_tran"/>
    <property type="match status" value="1"/>
</dbReference>
<accession>A0A9X9YU95</accession>
<keyword evidence="7" id="KW-0472">Membrane</keyword>
<evidence type="ECO:0000256" key="1">
    <source>
        <dbReference type="ARBA" id="ARBA00004417"/>
    </source>
</evidence>
<dbReference type="InterPro" id="IPR017871">
    <property type="entry name" value="ABC_transporter-like_CS"/>
</dbReference>
<evidence type="ECO:0000256" key="4">
    <source>
        <dbReference type="ARBA" id="ARBA00022475"/>
    </source>
</evidence>
<reference evidence="11 12" key="1">
    <citation type="journal article" date="2017" name="Syst. Appl. Microbiol.">
        <title>Soybeans inoculated with root zone soils of Canadian native legumes harbour diverse and novel Bradyrhizobium spp. that possess agricultural potential.</title>
        <authorList>
            <person name="Bromfield E.S.P."/>
            <person name="Cloutier S."/>
            <person name="Tambong J.T."/>
            <person name="Tran Thi T.V."/>
        </authorList>
    </citation>
    <scope>NUCLEOTIDE SEQUENCE [LARGE SCALE GENOMIC DNA]</scope>
    <source>
        <strain evidence="11 12">323S2</strain>
    </source>
</reference>
<dbReference type="SUPFAM" id="SSF52540">
    <property type="entry name" value="P-loop containing nucleoside triphosphate hydrolases"/>
    <property type="match status" value="1"/>
</dbReference>
<dbReference type="PANTHER" id="PTHR43297:SF2">
    <property type="entry name" value="DIPEPTIDE TRANSPORT ATP-BINDING PROTEIN DPPD"/>
    <property type="match status" value="1"/>
</dbReference>
<dbReference type="GO" id="GO:0015833">
    <property type="term" value="P:peptide transport"/>
    <property type="evidence" value="ECO:0007669"/>
    <property type="project" value="InterPro"/>
</dbReference>
<dbReference type="Proteomes" id="UP000564836">
    <property type="component" value="Chromosome"/>
</dbReference>
<comment type="function">
    <text evidence="8">Involved in beta-(1--&gt;2)glucan export. Transmembrane domains (TMD) form a pore in the inner membrane and the ATP-binding domain (NBD) is responsible for energy generation.</text>
</comment>
<organism evidence="11 12">
    <name type="scientific">Bradyrhizobium barranii subsp. barranii</name>
    <dbReference type="NCBI Taxonomy" id="2823807"/>
    <lineage>
        <taxon>Bacteria</taxon>
        <taxon>Pseudomonadati</taxon>
        <taxon>Pseudomonadota</taxon>
        <taxon>Alphaproteobacteria</taxon>
        <taxon>Hyphomicrobiales</taxon>
        <taxon>Nitrobacteraceae</taxon>
        <taxon>Bradyrhizobium</taxon>
        <taxon>Bradyrhizobium barranii</taxon>
    </lineage>
</organism>
<keyword evidence="5" id="KW-0547">Nucleotide-binding</keyword>
<feature type="domain" description="ABC transporter" evidence="10">
    <location>
        <begin position="7"/>
        <end position="254"/>
    </location>
</feature>
<name>A0A9X9YU95_9BRAD</name>
<evidence type="ECO:0000256" key="8">
    <source>
        <dbReference type="ARBA" id="ARBA00024722"/>
    </source>
</evidence>
<keyword evidence="4" id="KW-1003">Cell membrane</keyword>
<dbReference type="GO" id="GO:0005524">
    <property type="term" value="F:ATP binding"/>
    <property type="evidence" value="ECO:0007669"/>
    <property type="project" value="UniProtKB-KW"/>
</dbReference>
<dbReference type="CDD" id="cd03257">
    <property type="entry name" value="ABC_NikE_OppD_transporters"/>
    <property type="match status" value="1"/>
</dbReference>
<dbReference type="EMBL" id="CP088280">
    <property type="protein sequence ID" value="UGX94500.1"/>
    <property type="molecule type" value="Genomic_DNA"/>
</dbReference>
<dbReference type="GO" id="GO:0005886">
    <property type="term" value="C:plasma membrane"/>
    <property type="evidence" value="ECO:0007669"/>
    <property type="project" value="UniProtKB-SubCell"/>
</dbReference>
<dbReference type="InterPro" id="IPR027417">
    <property type="entry name" value="P-loop_NTPase"/>
</dbReference>
<comment type="similarity">
    <text evidence="2">Belongs to the ABC transporter superfamily.</text>
</comment>
<dbReference type="PANTHER" id="PTHR43297">
    <property type="entry name" value="OLIGOPEPTIDE TRANSPORT ATP-BINDING PROTEIN APPD"/>
    <property type="match status" value="1"/>
</dbReference>
<feature type="compositionally biased region" description="Basic and acidic residues" evidence="9">
    <location>
        <begin position="313"/>
        <end position="325"/>
    </location>
</feature>
<gene>
    <name evidence="11" type="ORF">G6321_00004555</name>
</gene>
<feature type="region of interest" description="Disordered" evidence="9">
    <location>
        <begin position="313"/>
        <end position="376"/>
    </location>
</feature>
<evidence type="ECO:0000313" key="12">
    <source>
        <dbReference type="Proteomes" id="UP000564836"/>
    </source>
</evidence>
<keyword evidence="6 11" id="KW-0067">ATP-binding</keyword>
<dbReference type="SMART" id="SM00382">
    <property type="entry name" value="AAA"/>
    <property type="match status" value="1"/>
</dbReference>
<dbReference type="GO" id="GO:0016887">
    <property type="term" value="F:ATP hydrolysis activity"/>
    <property type="evidence" value="ECO:0007669"/>
    <property type="project" value="InterPro"/>
</dbReference>
<dbReference type="InterPro" id="IPR003593">
    <property type="entry name" value="AAA+_ATPase"/>
</dbReference>
<evidence type="ECO:0000313" key="11">
    <source>
        <dbReference type="EMBL" id="UGX94500.1"/>
    </source>
</evidence>
<protein>
    <submittedName>
        <fullName evidence="11">ABC transporter ATP-binding protein</fullName>
    </submittedName>
</protein>
<feature type="compositionally biased region" description="Low complexity" evidence="9">
    <location>
        <begin position="326"/>
        <end position="335"/>
    </location>
</feature>
<evidence type="ECO:0000259" key="10">
    <source>
        <dbReference type="PROSITE" id="PS50893"/>
    </source>
</evidence>
<evidence type="ECO:0000256" key="2">
    <source>
        <dbReference type="ARBA" id="ARBA00005417"/>
    </source>
</evidence>
<evidence type="ECO:0000256" key="7">
    <source>
        <dbReference type="ARBA" id="ARBA00023136"/>
    </source>
</evidence>
<dbReference type="FunFam" id="3.40.50.300:FF:000016">
    <property type="entry name" value="Oligopeptide ABC transporter ATP-binding component"/>
    <property type="match status" value="1"/>
</dbReference>
<keyword evidence="3" id="KW-0813">Transport</keyword>
<dbReference type="AlphaFoldDB" id="A0A9X9YU95"/>
<comment type="subcellular location">
    <subcellularLocation>
        <location evidence="1">Cell inner membrane</location>
        <topology evidence="1">Peripheral membrane protein</topology>
    </subcellularLocation>
</comment>
<dbReference type="InterPro" id="IPR003439">
    <property type="entry name" value="ABC_transporter-like_ATP-bd"/>
</dbReference>